<dbReference type="InterPro" id="IPR023346">
    <property type="entry name" value="Lysozyme-like_dom_sf"/>
</dbReference>
<organism evidence="2">
    <name type="scientific">mine drainage metagenome</name>
    <dbReference type="NCBI Taxonomy" id="410659"/>
    <lineage>
        <taxon>unclassified sequences</taxon>
        <taxon>metagenomes</taxon>
        <taxon>ecological metagenomes</taxon>
    </lineage>
</organism>
<dbReference type="Pfam" id="PF01464">
    <property type="entry name" value="SLT"/>
    <property type="match status" value="1"/>
</dbReference>
<dbReference type="Pfam" id="PF01476">
    <property type="entry name" value="LysM"/>
    <property type="match status" value="1"/>
</dbReference>
<gene>
    <name evidence="2" type="ORF">B1B_14846</name>
</gene>
<dbReference type="SMART" id="SM00257">
    <property type="entry name" value="LysM"/>
    <property type="match status" value="1"/>
</dbReference>
<sequence length="522" mass="58148">MRRAWRLLAAASLTTLLAACASAPPVRPQTPAVAVAPTPVPARATSIAKTLIPAVPAPAPRDLWQRIRAGLAMPNCDADPRVVPMARMLVGDPNAFEQTLSTLRPMIALVQQAVEAAGIPSDFTLLPMVESGYRPDVVGPGNFIGMWQFDRGTARAAGMPLLPGYDGRRDPWVSSVRATRMLARYGRDFDDWRLVVWAFNQGEWGIKRMLAQRGAPPAEPALPNWPVGAATRDYLLRLMAYSCVIREPGRFDVHLPPSVPPAQLWLAKLDAPLQPALAAHLAGLPVTTVRALNSGYLRDQMPSGAPWHLLLPRAARQHFLDRYALLPPRQWTKFARYRMQRSGSLHSLLQRVGSARLQLLASINDLDPDDALARGTTLWLPKTLHQRALTRIGGASGIPVWHEVSAGENLWSLARRYRVSVGELRAWNHLRSNELRVGQRLRLDAPGVGAQRAARRRYTCAQHANRVPIIRRIHGVSARQTRADYRRAQSPLDRLGHCQRHASRRRRTGFYLRQRQAQGSRR</sequence>
<evidence type="ECO:0000313" key="2">
    <source>
        <dbReference type="EMBL" id="EQD40637.1"/>
    </source>
</evidence>
<dbReference type="InterPro" id="IPR008258">
    <property type="entry name" value="Transglycosylase_SLT_dom_1"/>
</dbReference>
<dbReference type="PROSITE" id="PS51257">
    <property type="entry name" value="PROKAR_LIPOPROTEIN"/>
    <property type="match status" value="1"/>
</dbReference>
<reference evidence="2" key="2">
    <citation type="journal article" date="2014" name="ISME J.">
        <title>Microbial stratification in low pH oxic and suboxic macroscopic growths along an acid mine drainage.</title>
        <authorList>
            <person name="Mendez-Garcia C."/>
            <person name="Mesa V."/>
            <person name="Sprenger R.R."/>
            <person name="Richter M."/>
            <person name="Diez M.S."/>
            <person name="Solano J."/>
            <person name="Bargiela R."/>
            <person name="Golyshina O.V."/>
            <person name="Manteca A."/>
            <person name="Ramos J.L."/>
            <person name="Gallego J.R."/>
            <person name="Llorente I."/>
            <person name="Martins Dos Santos V.A."/>
            <person name="Jensen O.N."/>
            <person name="Pelaez A.I."/>
            <person name="Sanchez J."/>
            <person name="Ferrer M."/>
        </authorList>
    </citation>
    <scope>NUCLEOTIDE SEQUENCE</scope>
</reference>
<dbReference type="SUPFAM" id="SSF54106">
    <property type="entry name" value="LysM domain"/>
    <property type="match status" value="1"/>
</dbReference>
<reference evidence="2" key="1">
    <citation type="submission" date="2013-08" db="EMBL/GenBank/DDBJ databases">
        <authorList>
            <person name="Mendez C."/>
            <person name="Richter M."/>
            <person name="Ferrer M."/>
            <person name="Sanchez J."/>
        </authorList>
    </citation>
    <scope>NUCLEOTIDE SEQUENCE</scope>
</reference>
<dbReference type="Gene3D" id="3.10.350.10">
    <property type="entry name" value="LysM domain"/>
    <property type="match status" value="1"/>
</dbReference>
<dbReference type="EMBL" id="AUZY01009864">
    <property type="protein sequence ID" value="EQD40637.1"/>
    <property type="molecule type" value="Genomic_DNA"/>
</dbReference>
<dbReference type="InterPro" id="IPR018392">
    <property type="entry name" value="LysM"/>
</dbReference>
<name>T0Z994_9ZZZZ</name>
<comment type="caution">
    <text evidence="2">The sequence shown here is derived from an EMBL/GenBank/DDBJ whole genome shotgun (WGS) entry which is preliminary data.</text>
</comment>
<accession>T0Z994</accession>
<dbReference type="CDD" id="cd00118">
    <property type="entry name" value="LysM"/>
    <property type="match status" value="1"/>
</dbReference>
<dbReference type="SUPFAM" id="SSF53955">
    <property type="entry name" value="Lysozyme-like"/>
    <property type="match status" value="1"/>
</dbReference>
<dbReference type="PROSITE" id="PS51782">
    <property type="entry name" value="LYSM"/>
    <property type="match status" value="1"/>
</dbReference>
<evidence type="ECO:0000259" key="1">
    <source>
        <dbReference type="PROSITE" id="PS51782"/>
    </source>
</evidence>
<dbReference type="AlphaFoldDB" id="T0Z994"/>
<dbReference type="InterPro" id="IPR036779">
    <property type="entry name" value="LysM_dom_sf"/>
</dbReference>
<dbReference type="Gene3D" id="1.10.530.10">
    <property type="match status" value="1"/>
</dbReference>
<protein>
    <submittedName>
        <fullName evidence="2">Membrane-bound lytic murein transglycosylase D</fullName>
    </submittedName>
</protein>
<proteinExistence type="predicted"/>
<feature type="domain" description="LysM" evidence="1">
    <location>
        <begin position="400"/>
        <end position="443"/>
    </location>
</feature>